<dbReference type="InterPro" id="IPR017871">
    <property type="entry name" value="ABC_transporter-like_CS"/>
</dbReference>
<accession>A0AAU7JLI9</accession>
<evidence type="ECO:0000259" key="4">
    <source>
        <dbReference type="PROSITE" id="PS50893"/>
    </source>
</evidence>
<evidence type="ECO:0000256" key="2">
    <source>
        <dbReference type="ARBA" id="ARBA00022741"/>
    </source>
</evidence>
<keyword evidence="3 5" id="KW-0067">ATP-binding</keyword>
<proteinExistence type="inferred from homology"/>
<dbReference type="SMART" id="SM00382">
    <property type="entry name" value="AAA"/>
    <property type="match status" value="1"/>
</dbReference>
<evidence type="ECO:0000313" key="5">
    <source>
        <dbReference type="EMBL" id="XBO41281.1"/>
    </source>
</evidence>
<dbReference type="GO" id="GO:0016887">
    <property type="term" value="F:ATP hydrolysis activity"/>
    <property type="evidence" value="ECO:0007669"/>
    <property type="project" value="InterPro"/>
</dbReference>
<comment type="similarity">
    <text evidence="1">Belongs to the ABC transporter superfamily.</text>
</comment>
<evidence type="ECO:0000256" key="3">
    <source>
        <dbReference type="ARBA" id="ARBA00022840"/>
    </source>
</evidence>
<name>A0AAU7JLI9_9HYPH</name>
<sequence length="274" mass="28918">MPHASPTVALGTAAEAPPILSLRGVSKSYGGVNALVDVDLDVHRGDVLAICGDNGAGKSSLIKIISGAQPPSSGTMTLRGEEAGFRSPHDALQKGVATIYQDLALAPRLSIADNVFMGAELTRSLGLPFIRLLDKARMRSEARRYLGRLSVDIADTRRPVEGLSGGQRQAVAISRALRWDAEIIIMDEPTAALGVRETAQVLDLVRSLKADGRTVILISHNMRDVVALASRVVILSHGRKIVDRPVAGLEADDISHMIMTGAANGEGGLAAKRA</sequence>
<dbReference type="Pfam" id="PF00005">
    <property type="entry name" value="ABC_tran"/>
    <property type="match status" value="1"/>
</dbReference>
<dbReference type="InterPro" id="IPR027417">
    <property type="entry name" value="P-loop_NTPase"/>
</dbReference>
<evidence type="ECO:0000256" key="1">
    <source>
        <dbReference type="ARBA" id="ARBA00005417"/>
    </source>
</evidence>
<feature type="domain" description="ABC transporter" evidence="4">
    <location>
        <begin position="20"/>
        <end position="262"/>
    </location>
</feature>
<dbReference type="PANTHER" id="PTHR43790:SF8">
    <property type="entry name" value="SUGAR ABC TRANSPORTER ATP-BINDING PROTEIN"/>
    <property type="match status" value="1"/>
</dbReference>
<reference evidence="5" key="1">
    <citation type="submission" date="2024-05" db="EMBL/GenBank/DDBJ databases">
        <authorList>
            <person name="Kim S."/>
            <person name="Heo J."/>
            <person name="Choi H."/>
            <person name="Choi Y."/>
            <person name="Kwon S.-W."/>
            <person name="Kim Y."/>
        </authorList>
    </citation>
    <scope>NUCLEOTIDE SEQUENCE</scope>
    <source>
        <strain evidence="5">KACC 23698</strain>
    </source>
</reference>
<keyword evidence="2" id="KW-0547">Nucleotide-binding</keyword>
<dbReference type="GO" id="GO:0005524">
    <property type="term" value="F:ATP binding"/>
    <property type="evidence" value="ECO:0007669"/>
    <property type="project" value="UniProtKB-KW"/>
</dbReference>
<gene>
    <name evidence="5" type="ORF">ABEG18_11145</name>
</gene>
<dbReference type="InterPro" id="IPR003439">
    <property type="entry name" value="ABC_transporter-like_ATP-bd"/>
</dbReference>
<dbReference type="InterPro" id="IPR050107">
    <property type="entry name" value="ABC_carbohydrate_import_ATPase"/>
</dbReference>
<dbReference type="EMBL" id="CP157484">
    <property type="protein sequence ID" value="XBO41281.1"/>
    <property type="molecule type" value="Genomic_DNA"/>
</dbReference>
<organism evidence="5">
    <name type="scientific">Alsobacter sp. KACC 23698</name>
    <dbReference type="NCBI Taxonomy" id="3149229"/>
    <lineage>
        <taxon>Bacteria</taxon>
        <taxon>Pseudomonadati</taxon>
        <taxon>Pseudomonadota</taxon>
        <taxon>Alphaproteobacteria</taxon>
        <taxon>Hyphomicrobiales</taxon>
        <taxon>Alsobacteraceae</taxon>
        <taxon>Alsobacter</taxon>
    </lineage>
</organism>
<dbReference type="AlphaFoldDB" id="A0AAU7JLI9"/>
<dbReference type="InterPro" id="IPR003593">
    <property type="entry name" value="AAA+_ATPase"/>
</dbReference>
<dbReference type="PROSITE" id="PS00211">
    <property type="entry name" value="ABC_TRANSPORTER_1"/>
    <property type="match status" value="1"/>
</dbReference>
<dbReference type="PROSITE" id="PS50893">
    <property type="entry name" value="ABC_TRANSPORTER_2"/>
    <property type="match status" value="1"/>
</dbReference>
<dbReference type="PANTHER" id="PTHR43790">
    <property type="entry name" value="CARBOHYDRATE TRANSPORT ATP-BINDING PROTEIN MG119-RELATED"/>
    <property type="match status" value="1"/>
</dbReference>
<dbReference type="Gene3D" id="3.40.50.300">
    <property type="entry name" value="P-loop containing nucleotide triphosphate hydrolases"/>
    <property type="match status" value="1"/>
</dbReference>
<dbReference type="SUPFAM" id="SSF52540">
    <property type="entry name" value="P-loop containing nucleoside triphosphate hydrolases"/>
    <property type="match status" value="1"/>
</dbReference>
<protein>
    <submittedName>
        <fullName evidence="5">ATP-binding cassette domain-containing protein</fullName>
    </submittedName>
</protein>
<dbReference type="RefSeq" id="WP_406858131.1">
    <property type="nucleotide sequence ID" value="NZ_CP157484.1"/>
</dbReference>
<dbReference type="CDD" id="cd03216">
    <property type="entry name" value="ABC_Carb_Monos_I"/>
    <property type="match status" value="1"/>
</dbReference>